<accession>E2ZM24</accession>
<name>E2ZM24_9FIRM</name>
<evidence type="ECO:0000313" key="2">
    <source>
        <dbReference type="Proteomes" id="UP000006028"/>
    </source>
</evidence>
<dbReference type="Proteomes" id="UP000006028">
    <property type="component" value="Unassembled WGS sequence"/>
</dbReference>
<proteinExistence type="predicted"/>
<sequence length="210" mass="24639">MTPEERKSFENGIWLCQSCSKLIDTDITRYPKELLQSWKQLAEQTAILEVETTSSTPAFEKDKELVQFYLECFDRPAFQDDIYQEGRMEDFDKAIEDTLIALNTGVLRTRDGSILKQADGKSSVQNSLWREKLYTITDMLTAIRRRLKIAKKEKAYSTYGTGKDVAYCFYDCELAEWLNSTREEILKILSSICKEAGLRELHFRKHRYRW</sequence>
<reference evidence="1 2" key="1">
    <citation type="submission" date="2010-08" db="EMBL/GenBank/DDBJ databases">
        <authorList>
            <person name="Weinstock G."/>
            <person name="Sodergren E."/>
            <person name="Clifton S."/>
            <person name="Fulton L."/>
            <person name="Fulton B."/>
            <person name="Courtney L."/>
            <person name="Fronick C."/>
            <person name="Harrison M."/>
            <person name="Strong C."/>
            <person name="Farmer C."/>
            <person name="Delahaunty K."/>
            <person name="Markovic C."/>
            <person name="Hall O."/>
            <person name="Minx P."/>
            <person name="Tomlinson C."/>
            <person name="Mitreva M."/>
            <person name="Hou S."/>
            <person name="Chen J."/>
            <person name="Wollam A."/>
            <person name="Pepin K.H."/>
            <person name="Johnson M."/>
            <person name="Bhonagiri V."/>
            <person name="Zhang X."/>
            <person name="Suruliraj S."/>
            <person name="Warren W."/>
            <person name="Chinwalla A."/>
            <person name="Mardis E.R."/>
            <person name="Wilson R.K."/>
        </authorList>
    </citation>
    <scope>NUCLEOTIDE SEQUENCE [LARGE SCALE GENOMIC DNA]</scope>
    <source>
        <strain evidence="1 2">KLE1255</strain>
    </source>
</reference>
<dbReference type="eggNOG" id="COG5635">
    <property type="taxonomic scope" value="Bacteria"/>
</dbReference>
<comment type="caution">
    <text evidence="1">The sequence shown here is derived from an EMBL/GenBank/DDBJ whole genome shotgun (WGS) entry which is preliminary data.</text>
</comment>
<protein>
    <recommendedName>
        <fullName evidence="3">HNH endonuclease</fullName>
    </recommendedName>
</protein>
<dbReference type="EMBL" id="AECU01000201">
    <property type="protein sequence ID" value="EFQ05790.1"/>
    <property type="molecule type" value="Genomic_DNA"/>
</dbReference>
<dbReference type="BioCyc" id="FCF748224-HMP:GTSS-1919-MONOMER"/>
<evidence type="ECO:0000313" key="1">
    <source>
        <dbReference type="EMBL" id="EFQ05790.1"/>
    </source>
</evidence>
<evidence type="ECO:0008006" key="3">
    <source>
        <dbReference type="Google" id="ProtNLM"/>
    </source>
</evidence>
<dbReference type="AlphaFoldDB" id="E2ZM24"/>
<dbReference type="HOGENOM" id="CLU_088164_0_0_9"/>
<dbReference type="OrthoDB" id="5379188at2"/>
<gene>
    <name evidence="1" type="ORF">HMPREF9436_02735</name>
</gene>
<organism evidence="1 2">
    <name type="scientific">Faecalibacterium cf. prausnitzii KLE1255</name>
    <dbReference type="NCBI Taxonomy" id="748224"/>
    <lineage>
        <taxon>Bacteria</taxon>
        <taxon>Bacillati</taxon>
        <taxon>Bacillota</taxon>
        <taxon>Clostridia</taxon>
        <taxon>Eubacteriales</taxon>
        <taxon>Oscillospiraceae</taxon>
        <taxon>Faecalibacterium</taxon>
    </lineage>
</organism>